<dbReference type="EMBL" id="AP025628">
    <property type="protein sequence ID" value="BDG62286.1"/>
    <property type="molecule type" value="Genomic_DNA"/>
</dbReference>
<dbReference type="RefSeq" id="WP_264842878.1">
    <property type="nucleotide sequence ID" value="NZ_AP025628.1"/>
</dbReference>
<dbReference type="KEGG" id="cmic:caldi_33760"/>
<sequence>MEEREVQSTPTGLAAELATVAEAARAAATPAMVDRLAVMAERAVTALDVLASPEVLDLLVQLKAAAPALNRALGRLVPLIESGGLDDLLDLVEVLRAVKASATDGMIARAGDKINRGLELLDAIMQLKITHRLPELLAAIDDAARDAEQNQEFLSPLAVLAAPREKEIQHVMRFMLALARRLPAALQS</sequence>
<evidence type="ECO:0000313" key="1">
    <source>
        <dbReference type="EMBL" id="BDG62286.1"/>
    </source>
</evidence>
<evidence type="ECO:0000313" key="2">
    <source>
        <dbReference type="Proteomes" id="UP001163687"/>
    </source>
</evidence>
<dbReference type="Proteomes" id="UP001163687">
    <property type="component" value="Chromosome"/>
</dbReference>
<evidence type="ECO:0008006" key="3">
    <source>
        <dbReference type="Google" id="ProtNLM"/>
    </source>
</evidence>
<name>A0AA35G9P2_9FIRM</name>
<dbReference type="AlphaFoldDB" id="A0AA35G9P2"/>
<proteinExistence type="predicted"/>
<accession>A0AA35G9P2</accession>
<protein>
    <recommendedName>
        <fullName evidence="3">DUF1641 domain-containing protein</fullName>
    </recommendedName>
</protein>
<reference evidence="1" key="1">
    <citation type="submission" date="2022-03" db="EMBL/GenBank/DDBJ databases">
        <title>Complete genome sequence of Caldinitratiruptor microaerophilus.</title>
        <authorList>
            <person name="Mukaiyama R."/>
            <person name="Nishiyama T."/>
            <person name="Ueda K."/>
        </authorList>
    </citation>
    <scope>NUCLEOTIDE SEQUENCE</scope>
    <source>
        <strain evidence="1">JCM 16183</strain>
    </source>
</reference>
<organism evidence="1 2">
    <name type="scientific">Caldinitratiruptor microaerophilus</name>
    <dbReference type="NCBI Taxonomy" id="671077"/>
    <lineage>
        <taxon>Bacteria</taxon>
        <taxon>Bacillati</taxon>
        <taxon>Bacillota</taxon>
        <taxon>Clostridia</taxon>
        <taxon>Eubacteriales</taxon>
        <taxon>Symbiobacteriaceae</taxon>
        <taxon>Caldinitratiruptor</taxon>
    </lineage>
</organism>
<gene>
    <name evidence="1" type="ORF">caldi_33760</name>
</gene>
<keyword evidence="2" id="KW-1185">Reference proteome</keyword>